<comment type="similarity">
    <text evidence="2">Belongs to the flavin monoamine oxidase family.</text>
</comment>
<dbReference type="SUPFAM" id="SSF54373">
    <property type="entry name" value="FAD-linked reductases, C-terminal domain"/>
    <property type="match status" value="1"/>
</dbReference>
<dbReference type="InterPro" id="IPR001613">
    <property type="entry name" value="Flavin_amine_oxidase"/>
</dbReference>
<evidence type="ECO:0000313" key="6">
    <source>
        <dbReference type="EMBL" id="SFO50442.1"/>
    </source>
</evidence>
<feature type="binding site" evidence="4">
    <location>
        <position position="243"/>
    </location>
    <ligand>
        <name>substrate</name>
    </ligand>
</feature>
<evidence type="ECO:0000256" key="1">
    <source>
        <dbReference type="ARBA" id="ARBA00001974"/>
    </source>
</evidence>
<organism evidence="6 7">
    <name type="scientific">Geodermatophilus obscurus</name>
    <dbReference type="NCBI Taxonomy" id="1861"/>
    <lineage>
        <taxon>Bacteria</taxon>
        <taxon>Bacillati</taxon>
        <taxon>Actinomycetota</taxon>
        <taxon>Actinomycetes</taxon>
        <taxon>Geodermatophilales</taxon>
        <taxon>Geodermatophilaceae</taxon>
        <taxon>Geodermatophilus</taxon>
    </lineage>
</organism>
<comment type="cofactor">
    <cofactor evidence="1">
        <name>FAD</name>
        <dbReference type="ChEBI" id="CHEBI:57692"/>
    </cofactor>
</comment>
<reference evidence="7" key="1">
    <citation type="submission" date="2016-10" db="EMBL/GenBank/DDBJ databases">
        <authorList>
            <person name="Varghese N."/>
            <person name="Submissions S."/>
        </authorList>
    </citation>
    <scope>NUCLEOTIDE SEQUENCE [LARGE SCALE GENOMIC DNA]</scope>
    <source>
        <strain evidence="7">DSM 43161</strain>
    </source>
</reference>
<evidence type="ECO:0000313" key="7">
    <source>
        <dbReference type="Proteomes" id="UP000183642"/>
    </source>
</evidence>
<evidence type="ECO:0000256" key="3">
    <source>
        <dbReference type="ARBA" id="ARBA00023002"/>
    </source>
</evidence>
<sequence length="362" mass="39042">MEGRKGAVPGLGPFALTDLAQGMSRFGRLARSVDPARPWAHPRADVLDGQTFRTWVRRTLRTRSGRAYFDIATEAVFAADASDISLLHALCYAVGNGDLETLVAVDHGAQQDRVVGGSVVVAERLAEGLDVRLGDPVASITQDRAGVTVRTRSGREHAADRVVVAIPPTLAGRLVDDPPLPAARDQLTQRLPAGTVVKAFAAYPTPFWREDGLNGQAASDRGPVKVTFDVSPSEAEVGVLLGFVEGGEALRWQRLSEAERRRQVLGCFVRHFGEQAAHPTSYVEKNWSEEEFTRGCYGAHFAPGVWTAFGESLRPPVGRVHWAGSEYAVEWSGYMEGAVRSGRATAREVLDAPRSSGPPHGA</sequence>
<dbReference type="Gene3D" id="3.90.660.10">
    <property type="match status" value="1"/>
</dbReference>
<protein>
    <submittedName>
        <fullName evidence="6">Monoamine oxidase</fullName>
    </submittedName>
</protein>
<feature type="domain" description="Amine oxidase" evidence="5">
    <location>
        <begin position="14"/>
        <end position="350"/>
    </location>
</feature>
<dbReference type="SUPFAM" id="SSF51905">
    <property type="entry name" value="FAD/NAD(P)-binding domain"/>
    <property type="match status" value="1"/>
</dbReference>
<name>A0A1I5HQ75_9ACTN</name>
<feature type="binding site" evidence="4">
    <location>
        <position position="326"/>
    </location>
    <ligand>
        <name>FAD</name>
        <dbReference type="ChEBI" id="CHEBI:57692"/>
    </ligand>
</feature>
<dbReference type="Gene3D" id="3.50.50.60">
    <property type="entry name" value="FAD/NAD(P)-binding domain"/>
    <property type="match status" value="1"/>
</dbReference>
<dbReference type="PANTHER" id="PTHR43563:SF1">
    <property type="entry name" value="AMINE OXIDASE [FLAVIN-CONTAINING] B"/>
    <property type="match status" value="1"/>
</dbReference>
<proteinExistence type="inferred from homology"/>
<dbReference type="Proteomes" id="UP000183642">
    <property type="component" value="Unassembled WGS sequence"/>
</dbReference>
<accession>A0A1I5HQ75</accession>
<gene>
    <name evidence="6" type="ORF">SAMN05660359_03929</name>
</gene>
<dbReference type="GO" id="GO:0016491">
    <property type="term" value="F:oxidoreductase activity"/>
    <property type="evidence" value="ECO:0007669"/>
    <property type="project" value="UniProtKB-KW"/>
</dbReference>
<evidence type="ECO:0000259" key="5">
    <source>
        <dbReference type="Pfam" id="PF01593"/>
    </source>
</evidence>
<evidence type="ECO:0000256" key="2">
    <source>
        <dbReference type="ARBA" id="ARBA00005995"/>
    </source>
</evidence>
<dbReference type="PRINTS" id="PR00757">
    <property type="entry name" value="AMINEOXDASEF"/>
</dbReference>
<dbReference type="Gene3D" id="1.10.405.10">
    <property type="entry name" value="Guanine Nucleotide Dissociation Inhibitor, domain 1"/>
    <property type="match status" value="1"/>
</dbReference>
<keyword evidence="7" id="KW-1185">Reference proteome</keyword>
<keyword evidence="3" id="KW-0560">Oxidoreductase</keyword>
<feature type="binding site" evidence="4">
    <location>
        <position position="137"/>
    </location>
    <ligand>
        <name>FAD</name>
        <dbReference type="ChEBI" id="CHEBI:57692"/>
    </ligand>
</feature>
<dbReference type="PANTHER" id="PTHR43563">
    <property type="entry name" value="AMINE OXIDASE"/>
    <property type="match status" value="1"/>
</dbReference>
<dbReference type="EMBL" id="FOWE01000010">
    <property type="protein sequence ID" value="SFO50442.1"/>
    <property type="molecule type" value="Genomic_DNA"/>
</dbReference>
<evidence type="ECO:0000256" key="4">
    <source>
        <dbReference type="PIRSR" id="PIRSR601613-1"/>
    </source>
</evidence>
<dbReference type="InterPro" id="IPR050703">
    <property type="entry name" value="Flavin_MAO"/>
</dbReference>
<dbReference type="InterPro" id="IPR002937">
    <property type="entry name" value="Amino_oxidase"/>
</dbReference>
<dbReference type="InterPro" id="IPR036188">
    <property type="entry name" value="FAD/NAD-bd_sf"/>
</dbReference>
<dbReference type="Pfam" id="PF01593">
    <property type="entry name" value="Amino_oxidase"/>
    <property type="match status" value="1"/>
</dbReference>
<dbReference type="AlphaFoldDB" id="A0A1I5HQ75"/>